<evidence type="ECO:0000313" key="14">
    <source>
        <dbReference type="Proteomes" id="UP000053695"/>
    </source>
</evidence>
<dbReference type="OrthoDB" id="18368at2157"/>
<dbReference type="GO" id="GO:1901238">
    <property type="term" value="F:ABC-type tungstate transporter activity"/>
    <property type="evidence" value="ECO:0007669"/>
    <property type="project" value="UniProtKB-EC"/>
</dbReference>
<dbReference type="Pfam" id="PF08402">
    <property type="entry name" value="TOBE_2"/>
    <property type="match status" value="1"/>
</dbReference>
<dbReference type="GO" id="GO:0043190">
    <property type="term" value="C:ATP-binding cassette (ABC) transporter complex"/>
    <property type="evidence" value="ECO:0007669"/>
    <property type="project" value="InterPro"/>
</dbReference>
<dbReference type="InterPro" id="IPR050093">
    <property type="entry name" value="ABC_SmlMolc_Importer"/>
</dbReference>
<dbReference type="InterPro" id="IPR008995">
    <property type="entry name" value="Mo/tungstate-bd_C_term_dom"/>
</dbReference>
<dbReference type="SUPFAM" id="SSF52540">
    <property type="entry name" value="P-loop containing nucleoside triphosphate hydrolases"/>
    <property type="match status" value="1"/>
</dbReference>
<evidence type="ECO:0000313" key="13">
    <source>
        <dbReference type="EMBL" id="ENN96717.1"/>
    </source>
</evidence>
<dbReference type="PANTHER" id="PTHR42781:SF7">
    <property type="entry name" value="MOLYBDENUM ABC TRANSPORTER, ATP-BINDING PROTEIN"/>
    <property type="match status" value="1"/>
</dbReference>
<reference evidence="13 14" key="1">
    <citation type="journal article" date="2013" name="Genome Announc.">
        <title>Draft Genome Sequence of a Highly Flagellated, Fast-Swimming Archaeon, Methanocaldococcus villosus Strain KIN24-T80 (DSM 22612).</title>
        <authorList>
            <person name="Thennarasu S."/>
            <person name="Polireddy D."/>
            <person name="Antony A."/>
            <person name="Yada M.R."/>
            <person name="Algarawi S."/>
            <person name="Sivakumar N."/>
        </authorList>
    </citation>
    <scope>NUCLEOTIDE SEQUENCE [LARGE SCALE GENOMIC DNA]</scope>
    <source>
        <strain evidence="13 14">KIN24-T80</strain>
    </source>
</reference>
<dbReference type="Gene3D" id="2.40.50.100">
    <property type="match status" value="1"/>
</dbReference>
<dbReference type="EMBL" id="APMM01000004">
    <property type="protein sequence ID" value="ENN96717.1"/>
    <property type="molecule type" value="Genomic_DNA"/>
</dbReference>
<dbReference type="GO" id="GO:0005524">
    <property type="term" value="F:ATP binding"/>
    <property type="evidence" value="ECO:0007669"/>
    <property type="project" value="UniProtKB-KW"/>
</dbReference>
<evidence type="ECO:0000256" key="6">
    <source>
        <dbReference type="ARBA" id="ARBA00038307"/>
    </source>
</evidence>
<dbReference type="Proteomes" id="UP000053695">
    <property type="component" value="Unassembled WGS sequence"/>
</dbReference>
<evidence type="ECO:0000256" key="9">
    <source>
        <dbReference type="ARBA" id="ARBA00041133"/>
    </source>
</evidence>
<keyword evidence="5" id="KW-0067">ATP-binding</keyword>
<proteinExistence type="inferred from homology"/>
<evidence type="ECO:0000256" key="8">
    <source>
        <dbReference type="ARBA" id="ARBA00039025"/>
    </source>
</evidence>
<organism evidence="13 14">
    <name type="scientific">Methanocaldococcus villosus KIN24-T80</name>
    <dbReference type="NCBI Taxonomy" id="1069083"/>
    <lineage>
        <taxon>Archaea</taxon>
        <taxon>Methanobacteriati</taxon>
        <taxon>Methanobacteriota</taxon>
        <taxon>Methanomada group</taxon>
        <taxon>Methanococci</taxon>
        <taxon>Methanococcales</taxon>
        <taxon>Methanocaldococcaceae</taxon>
        <taxon>Methanocaldococcus</taxon>
    </lineage>
</organism>
<dbReference type="CDD" id="cd03299">
    <property type="entry name" value="ABC_ModC_like"/>
    <property type="match status" value="1"/>
</dbReference>
<accession>N6W036</accession>
<evidence type="ECO:0000256" key="1">
    <source>
        <dbReference type="ARBA" id="ARBA00004202"/>
    </source>
</evidence>
<comment type="function">
    <text evidence="11">Part of the ABC transporter complex WtpABC involved in molybdate/tungstate import. Responsible for energy coupling to the transport system.</text>
</comment>
<dbReference type="InterPro" id="IPR027417">
    <property type="entry name" value="P-loop_NTPase"/>
</dbReference>
<dbReference type="Pfam" id="PF00005">
    <property type="entry name" value="ABC_tran"/>
    <property type="match status" value="1"/>
</dbReference>
<protein>
    <recommendedName>
        <fullName evidence="9">Molybdate/tungstate import ATP-binding protein WtpC</fullName>
        <ecNumber evidence="8">7.3.2.6</ecNumber>
    </recommendedName>
</protein>
<dbReference type="EC" id="7.3.2.6" evidence="8"/>
<keyword evidence="3" id="KW-0500">Molybdenum</keyword>
<dbReference type="InterPro" id="IPR003593">
    <property type="entry name" value="AAA+_ATPase"/>
</dbReference>
<sequence>MSFIQLENVNIKLGEFHLKDCSLSVEEGDYFTIIGPTGSGKTILLETIAGFYKPDSGRIIMNGIDITELPPEKRNISIVYQDCMLFPNMNVFDNIAYGLRKKIKDKETIKNEVIHIAKILDIEHLLDRYPTTLSGGEIQRTAIARALIVKPKLLLMDEPFSALDVKTKEKLRNLLKKVIDEYNTTVIHVTHDLDDVWSLANKVAVMRYGKILQIGTPEEIFNKPLPNFVADFVGTNVLTAEVIGKEGNLTVLNVNGLTIYSTDKLDLNDKLIKISIRPEKIIILNGHNNPNKKNIFTGKVKQVIKKGYFICLVVDINGININITITPNTHLLDFKEGDEIDILIKPEDVHIIKY</sequence>
<comment type="subunit">
    <text evidence="7">The complex is composed of two ATP-binding proteins (WtpC), two transmembrane proteins (WtpB) and a solute-binding protein (WtpA).</text>
</comment>
<dbReference type="InterPro" id="IPR013611">
    <property type="entry name" value="Transp-assoc_OB_typ2"/>
</dbReference>
<dbReference type="RefSeq" id="WP_004589817.1">
    <property type="nucleotide sequence ID" value="NZ_APMM01000004.1"/>
</dbReference>
<keyword evidence="2" id="KW-0813">Transport</keyword>
<comment type="catalytic activity">
    <reaction evidence="10">
        <text>tungstate(in) + ATP + H2O = tungstate(out) + ADP + phosphate + H(+)</text>
        <dbReference type="Rhea" id="RHEA:35027"/>
        <dbReference type="ChEBI" id="CHEBI:15377"/>
        <dbReference type="ChEBI" id="CHEBI:15378"/>
        <dbReference type="ChEBI" id="CHEBI:30616"/>
        <dbReference type="ChEBI" id="CHEBI:43474"/>
        <dbReference type="ChEBI" id="CHEBI:46502"/>
        <dbReference type="ChEBI" id="CHEBI:456216"/>
        <dbReference type="EC" id="7.3.2.6"/>
    </reaction>
</comment>
<dbReference type="AlphaFoldDB" id="N6W036"/>
<keyword evidence="14" id="KW-1185">Reference proteome</keyword>
<dbReference type="InterPro" id="IPR003439">
    <property type="entry name" value="ABC_transporter-like_ATP-bd"/>
</dbReference>
<dbReference type="PANTHER" id="PTHR42781">
    <property type="entry name" value="SPERMIDINE/PUTRESCINE IMPORT ATP-BINDING PROTEIN POTA"/>
    <property type="match status" value="1"/>
</dbReference>
<dbReference type="SUPFAM" id="SSF50331">
    <property type="entry name" value="MOP-like"/>
    <property type="match status" value="1"/>
</dbReference>
<comment type="similarity">
    <text evidence="6">Belongs to the ABC transporter superfamily. Sulfate/tungstate importer (TC 3.A.1.6) family.</text>
</comment>
<dbReference type="STRING" id="1069083.GCA_000371805_00893"/>
<evidence type="ECO:0000259" key="12">
    <source>
        <dbReference type="PROSITE" id="PS50893"/>
    </source>
</evidence>
<dbReference type="SMART" id="SM00382">
    <property type="entry name" value="AAA"/>
    <property type="match status" value="1"/>
</dbReference>
<name>N6W036_9EURY</name>
<dbReference type="FunFam" id="3.40.50.300:FF:000425">
    <property type="entry name" value="Probable ABC transporter, ATP-binding subunit"/>
    <property type="match status" value="1"/>
</dbReference>
<comment type="subcellular location">
    <subcellularLocation>
        <location evidence="1">Cell membrane</location>
        <topology evidence="1">Peripheral membrane protein</topology>
    </subcellularLocation>
</comment>
<dbReference type="PATRIC" id="fig|1069083.5.peg.138"/>
<evidence type="ECO:0000256" key="2">
    <source>
        <dbReference type="ARBA" id="ARBA00022448"/>
    </source>
</evidence>
<keyword evidence="4" id="KW-0547">Nucleotide-binding</keyword>
<comment type="caution">
    <text evidence="13">The sequence shown here is derived from an EMBL/GenBank/DDBJ whole genome shotgun (WGS) entry which is preliminary data.</text>
</comment>
<evidence type="ECO:0000256" key="10">
    <source>
        <dbReference type="ARBA" id="ARBA00047936"/>
    </source>
</evidence>
<evidence type="ECO:0000256" key="3">
    <source>
        <dbReference type="ARBA" id="ARBA00022505"/>
    </source>
</evidence>
<dbReference type="GO" id="GO:0016887">
    <property type="term" value="F:ATP hydrolysis activity"/>
    <property type="evidence" value="ECO:0007669"/>
    <property type="project" value="InterPro"/>
</dbReference>
<dbReference type="PROSITE" id="PS50893">
    <property type="entry name" value="ABC_TRANSPORTER_2"/>
    <property type="match status" value="1"/>
</dbReference>
<gene>
    <name evidence="13" type="ORF">J422_00716</name>
</gene>
<evidence type="ECO:0000256" key="5">
    <source>
        <dbReference type="ARBA" id="ARBA00022840"/>
    </source>
</evidence>
<evidence type="ECO:0000256" key="4">
    <source>
        <dbReference type="ARBA" id="ARBA00022741"/>
    </source>
</evidence>
<evidence type="ECO:0000256" key="7">
    <source>
        <dbReference type="ARBA" id="ARBA00038781"/>
    </source>
</evidence>
<feature type="domain" description="ABC transporter" evidence="12">
    <location>
        <begin position="1"/>
        <end position="233"/>
    </location>
</feature>
<dbReference type="Gene3D" id="3.40.50.300">
    <property type="entry name" value="P-loop containing nucleotide triphosphate hydrolases"/>
    <property type="match status" value="1"/>
</dbReference>
<evidence type="ECO:0000256" key="11">
    <source>
        <dbReference type="ARBA" id="ARBA00057369"/>
    </source>
</evidence>